<protein>
    <submittedName>
        <fullName evidence="1">Uncharacterized protein</fullName>
    </submittedName>
</protein>
<keyword evidence="2" id="KW-1185">Reference proteome</keyword>
<evidence type="ECO:0000313" key="2">
    <source>
        <dbReference type="Proteomes" id="UP000196485"/>
    </source>
</evidence>
<accession>A0A1Y6KYS6</accession>
<organism evidence="1 2">
    <name type="scientific">Photobacterium aquimaris</name>
    <dbReference type="NCBI Taxonomy" id="512643"/>
    <lineage>
        <taxon>Bacteria</taxon>
        <taxon>Pseudomonadati</taxon>
        <taxon>Pseudomonadota</taxon>
        <taxon>Gammaproteobacteria</taxon>
        <taxon>Vibrionales</taxon>
        <taxon>Vibrionaceae</taxon>
        <taxon>Photobacterium</taxon>
    </lineage>
</organism>
<name>A0A1Y6KYS6_9GAMM</name>
<dbReference type="Proteomes" id="UP000196485">
    <property type="component" value="Unassembled WGS sequence"/>
</dbReference>
<dbReference type="AlphaFoldDB" id="A0A1Y6KYS6"/>
<dbReference type="EMBL" id="FYAH01000001">
    <property type="protein sequence ID" value="SMY15528.1"/>
    <property type="molecule type" value="Genomic_DNA"/>
</dbReference>
<proteinExistence type="predicted"/>
<reference evidence="2" key="1">
    <citation type="submission" date="2017-06" db="EMBL/GenBank/DDBJ databases">
        <authorList>
            <person name="Rodrigo-Torres L."/>
            <person name="Arahal R. D."/>
            <person name="Lucena T."/>
        </authorList>
    </citation>
    <scope>NUCLEOTIDE SEQUENCE [LARGE SCALE GENOMIC DNA]</scope>
    <source>
        <strain evidence="2">type strain: CECT 9192</strain>
    </source>
</reference>
<sequence>MQSICVGGRPALRSSLIALMCSLNNDPLLDLAGGIRSKQCDHVLKNSHFSIKNNRKCCVNMVKNEVFVAVNVK</sequence>
<dbReference type="RefSeq" id="WP_087819755.1">
    <property type="nucleotide sequence ID" value="NZ_FYAH01000001.1"/>
</dbReference>
<evidence type="ECO:0000313" key="1">
    <source>
        <dbReference type="EMBL" id="SMY15528.1"/>
    </source>
</evidence>
<gene>
    <name evidence="1" type="ORF">PAQU9191_00751</name>
</gene>